<feature type="region of interest" description="Disordered" evidence="1">
    <location>
        <begin position="1"/>
        <end position="90"/>
    </location>
</feature>
<gene>
    <name evidence="2" type="ORF">G5714_006926</name>
</gene>
<feature type="compositionally biased region" description="Acidic residues" evidence="1">
    <location>
        <begin position="69"/>
        <end position="85"/>
    </location>
</feature>
<keyword evidence="3" id="KW-1185">Reference proteome</keyword>
<organism evidence="2 3">
    <name type="scientific">Onychostoma macrolepis</name>
    <dbReference type="NCBI Taxonomy" id="369639"/>
    <lineage>
        <taxon>Eukaryota</taxon>
        <taxon>Metazoa</taxon>
        <taxon>Chordata</taxon>
        <taxon>Craniata</taxon>
        <taxon>Vertebrata</taxon>
        <taxon>Euteleostomi</taxon>
        <taxon>Actinopterygii</taxon>
        <taxon>Neopterygii</taxon>
        <taxon>Teleostei</taxon>
        <taxon>Ostariophysi</taxon>
        <taxon>Cypriniformes</taxon>
        <taxon>Cyprinidae</taxon>
        <taxon>Acrossocheilinae</taxon>
        <taxon>Onychostoma</taxon>
    </lineage>
</organism>
<comment type="caution">
    <text evidence="2">The sequence shown here is derived from an EMBL/GenBank/DDBJ whole genome shotgun (WGS) entry which is preliminary data.</text>
</comment>
<proteinExistence type="predicted"/>
<dbReference type="Proteomes" id="UP000579812">
    <property type="component" value="Unassembled WGS sequence"/>
</dbReference>
<evidence type="ECO:0000256" key="1">
    <source>
        <dbReference type="SAM" id="MobiDB-lite"/>
    </source>
</evidence>
<evidence type="ECO:0000313" key="3">
    <source>
        <dbReference type="Proteomes" id="UP000579812"/>
    </source>
</evidence>
<name>A0A7J6CYA3_9TELE</name>
<feature type="compositionally biased region" description="Basic and acidic residues" evidence="1">
    <location>
        <begin position="1"/>
        <end position="18"/>
    </location>
</feature>
<sequence length="146" mass="17121">MKDPYAVDTMTRRSRGEAPLDSSSPDFVPSLFVYTKQSQTPKTKMERYHRKRRRDERPDMQPASSMAEMEQDCTIDHCSDEEEAEGDHPVSRKEYDDLCFRHHQLQEDYINLQQDCYKLHTVMEVAITSGTVDHSPEIWPFTDFAD</sequence>
<accession>A0A7J6CYA3</accession>
<reference evidence="2 3" key="1">
    <citation type="submission" date="2020-04" db="EMBL/GenBank/DDBJ databases">
        <title>Chromosome-level genome assembly of a cyprinid fish Onychostoma macrolepis by integration of Nanopore Sequencing, Bionano and Hi-C technology.</title>
        <authorList>
            <person name="Wang D."/>
        </authorList>
    </citation>
    <scope>NUCLEOTIDE SEQUENCE [LARGE SCALE GENOMIC DNA]</scope>
    <source>
        <strain evidence="2">SWU-2019</strain>
        <tissue evidence="2">Muscle</tissue>
    </source>
</reference>
<dbReference type="AlphaFoldDB" id="A0A7J6CYA3"/>
<evidence type="ECO:0000313" key="2">
    <source>
        <dbReference type="EMBL" id="KAF4112131.1"/>
    </source>
</evidence>
<protein>
    <submittedName>
        <fullName evidence="2">Uncharacterized protein</fullName>
    </submittedName>
</protein>
<dbReference type="EMBL" id="JAAMOB010000006">
    <property type="protein sequence ID" value="KAF4112131.1"/>
    <property type="molecule type" value="Genomic_DNA"/>
</dbReference>